<accession>A0ACC0LRK8</accession>
<protein>
    <submittedName>
        <fullName evidence="1">Uncharacterized protein</fullName>
    </submittedName>
</protein>
<comment type="caution">
    <text evidence="1">The sequence shown here is derived from an EMBL/GenBank/DDBJ whole genome shotgun (WGS) entry which is preliminary data.</text>
</comment>
<evidence type="ECO:0000313" key="1">
    <source>
        <dbReference type="EMBL" id="KAI8531378.1"/>
    </source>
</evidence>
<proteinExistence type="predicted"/>
<dbReference type="Proteomes" id="UP001062846">
    <property type="component" value="Chromosome 11"/>
</dbReference>
<organism evidence="1 2">
    <name type="scientific">Rhododendron molle</name>
    <name type="common">Chinese azalea</name>
    <name type="synonym">Azalea mollis</name>
    <dbReference type="NCBI Taxonomy" id="49168"/>
    <lineage>
        <taxon>Eukaryota</taxon>
        <taxon>Viridiplantae</taxon>
        <taxon>Streptophyta</taxon>
        <taxon>Embryophyta</taxon>
        <taxon>Tracheophyta</taxon>
        <taxon>Spermatophyta</taxon>
        <taxon>Magnoliopsida</taxon>
        <taxon>eudicotyledons</taxon>
        <taxon>Gunneridae</taxon>
        <taxon>Pentapetalae</taxon>
        <taxon>asterids</taxon>
        <taxon>Ericales</taxon>
        <taxon>Ericaceae</taxon>
        <taxon>Ericoideae</taxon>
        <taxon>Rhodoreae</taxon>
        <taxon>Rhododendron</taxon>
    </lineage>
</organism>
<dbReference type="EMBL" id="CM046398">
    <property type="protein sequence ID" value="KAI8531378.1"/>
    <property type="molecule type" value="Genomic_DNA"/>
</dbReference>
<keyword evidence="2" id="KW-1185">Reference proteome</keyword>
<sequence length="1391" mass="153972">MKCSIGHVIKSNKPYIGVLFIQFVYAIKALFAKAAIAKGMNPYVFVFYRQAFASLALAPFAFFLERNKPATLSLNLLCKIFFVSLCGITLSVNLDSLSLNYVSATFSVAICTTVPAITFIMAIFLRIESISIKQWHGLAKVVGSIVSLSGALVYILIQGPPVYQADPKASSVSSTECYSKGDWMKGSLASISSNISWSLWIIMQGSLVKEYPAIVRLTALQTFFSCIQSAIWAAAVARNLSAWKLGWDLNLLSVTYCGLIFTGVTYWLRIWVVDKKGPVFLAMFTPLSLLLTAFLSAILGMETLHWGSVGGGFLLVGGLYGFLCGKHEEGKAEKIEQQKSDTTEETEVNNDQSHAIVKEKNDEQDKIQVNSTKNTAKREKKMHTTNANLDQSLLVAGLFGFVLTEVCLRIVVICREPVTRLTDPKLFYHSHLDTDSHPHLTVCTHKMMSKTFKGSTVFMSRNLVPPELFDSLHDALKLNSADISLCCDPSKNGPNDFHLISSNLHEKFEVLQKKGCNLIGPQCVFSCAKEHRPLPKQGYTCCLAMDGVKVLASGFEMDEKLEIGKMVTAMGGVLHTKASLDVSFVIVKNVLAAKYKWAANVIKKPIVTLNWLHQCWKEHRVVPQESYRVLPFTGLTISITRIPAAPEGDKYKVAKRWGNIHIVPRKWFDQSVARRVCLNEESYPVQDGSASLMNGTRTCSLAQRIQEKSIGNSQCAPSSFAGGSNLEAVLCSGIIDPDLEATLSQNMSTTFSDASILVKEESGTPAKQAKCDTNFDGCVADDSQNEDDDLYLSDCRILLIGFDASEMRKLVNMVRRGGGSRYMSFNEKLTHIVVGSPSEIEKKEVRGLAALGVIYVVRTMWLEDCDHEKKEVPVQRRHIAYDLLLLKDPVCSNKGGGMGMAGVKGKASTVQPILPEDQVRGASNSRSGIPFVERKELEVNLNGDGSLRVMVRPDKQSQLSAVDGKDKDQQKTQLQTCNEIQNLKSLVVFKGKLFQFSNSFPPDRRAEIIEWVNKGGGAMVDEETEQNAHFTVECHGVIPSPAAASRTTHVSSHWIRTCLEDGCLLEVGAHILYSPLPCRVPLPRFKPFRFCVSQYDEKDRMLLRNLCFTLGATFGEKLTKKVTHLLCKFCNGPKYEAACKWGIKTVTREWIYECVKQDAIVAPGPFVPREVTSQDREAGLCTMSQYPTQATRMVTGDTPSQFPSQFQDLRNIQAQASGRSGSSTEEANVPSFHCKRARLLHDDRNKGLISSTSNHSDPTSSTGNNLLQKTEEASNALPDVASAIEDLLEETSKIHNRKSPERTVPNTNRYSDCSILGQDHADSHSAFGLSKHWINRTDRKDDSSNPSRDVNAGMYDGFSETQTESQVVGYEEDLSGRQMIIDRVRTRSSLI</sequence>
<evidence type="ECO:0000313" key="2">
    <source>
        <dbReference type="Proteomes" id="UP001062846"/>
    </source>
</evidence>
<name>A0ACC0LRK8_RHOML</name>
<gene>
    <name evidence="1" type="ORF">RHMOL_Rhmol11G0131900</name>
</gene>
<reference evidence="1" key="1">
    <citation type="submission" date="2022-02" db="EMBL/GenBank/DDBJ databases">
        <title>Plant Genome Project.</title>
        <authorList>
            <person name="Zhang R.-G."/>
        </authorList>
    </citation>
    <scope>NUCLEOTIDE SEQUENCE</scope>
    <source>
        <strain evidence="1">AT1</strain>
    </source>
</reference>